<feature type="region of interest" description="Disordered" evidence="11">
    <location>
        <begin position="189"/>
        <end position="229"/>
    </location>
</feature>
<proteinExistence type="inferred from homology"/>
<evidence type="ECO:0000256" key="4">
    <source>
        <dbReference type="ARBA" id="ARBA00022554"/>
    </source>
</evidence>
<evidence type="ECO:0000313" key="13">
    <source>
        <dbReference type="EMBL" id="RXW23415.1"/>
    </source>
</evidence>
<feature type="transmembrane region" description="Helical" evidence="10">
    <location>
        <begin position="478"/>
        <end position="500"/>
    </location>
</feature>
<dbReference type="EMBL" id="SDEE01000043">
    <property type="protein sequence ID" value="RXW23415.1"/>
    <property type="molecule type" value="Genomic_DNA"/>
</dbReference>
<dbReference type="Gene3D" id="1.20.1250.20">
    <property type="entry name" value="MFS general substrate transporter like domains"/>
    <property type="match status" value="2"/>
</dbReference>
<feature type="transmembrane region" description="Helical" evidence="10">
    <location>
        <begin position="278"/>
        <end position="302"/>
    </location>
</feature>
<comment type="function">
    <text evidence="10">Vacuolar effluxer which mediate the efflux of amino acids resulting from autophagic degradation. The release of autophagic amino acids allows the maintenance of protein synthesis and viability during nitrogen starvation.</text>
</comment>
<sequence length="572" mass="62091">MVFSSNYQRHLYGWLSYAFASEVFVIVSLTLFLPICLEQFARDNGFLLPDKTIPCVAKAAVARPIGAPEARCVVKLGWVWVDTASFSLYVYSISVALQALTVISMGGIADHPPHRKRLLVFFALLGSLSATLFLLLPSSSPIWPISALFAMFSNVGFGASIVAMNAYLPSLAKEAPEVSELGERLLKLQGKQKTTRRDYNSQSDHRDSSEPLLASSSSAQPVSPPDDTLHTLQTEYDATLSATTARISSHGIAFGYIAGIVLLVVALIPVNMLQGSTWALRVAIGLSGIWWAAGTLPAAIWLPSAGQTSSPSETDAEAEEWGHSQPRTGADEDWSMGKEIVRAWVRLGNMLRWSEVQKLRNTFKYLAAWFLLSDGFTTMTSTALLFAKTSLSMPPSSLILVGILTPLSGIIGSLLWPRLQRKLGWSNLKILVLLVVLASLIPAYGCLGFFFEARHTSDSPDALGVEVRFGGLTTPGEMFGLAVVFGSVYGAFQGYARAFYAELIPPGEEARWYGLFSITDKSSSFVGPLIVGLIADTTGNIRYAFFFLVLMIWAALPILLAVDVQAEPPLMA</sequence>
<feature type="transmembrane region" description="Helical" evidence="10">
    <location>
        <begin position="12"/>
        <end position="35"/>
    </location>
</feature>
<feature type="transmembrane region" description="Helical" evidence="10">
    <location>
        <begin position="541"/>
        <end position="562"/>
    </location>
</feature>
<feature type="transmembrane region" description="Helical" evidence="10">
    <location>
        <begin position="118"/>
        <end position="136"/>
    </location>
</feature>
<evidence type="ECO:0000259" key="12">
    <source>
        <dbReference type="PROSITE" id="PS50850"/>
    </source>
</evidence>
<evidence type="ECO:0000256" key="2">
    <source>
        <dbReference type="ARBA" id="ARBA00006978"/>
    </source>
</evidence>
<dbReference type="AlphaFoldDB" id="A0A4Q2DWS1"/>
<accession>A0A4Q2DWS1</accession>
<feature type="transmembrane region" description="Helical" evidence="10">
    <location>
        <begin position="366"/>
        <end position="386"/>
    </location>
</feature>
<evidence type="ECO:0000256" key="9">
    <source>
        <dbReference type="ARBA" id="ARBA00023136"/>
    </source>
</evidence>
<evidence type="ECO:0000256" key="3">
    <source>
        <dbReference type="ARBA" id="ARBA00022448"/>
    </source>
</evidence>
<dbReference type="Pfam" id="PF11700">
    <property type="entry name" value="ATG22"/>
    <property type="match status" value="1"/>
</dbReference>
<feature type="transmembrane region" description="Helical" evidence="10">
    <location>
        <begin position="428"/>
        <end position="451"/>
    </location>
</feature>
<dbReference type="OrthoDB" id="192733at2759"/>
<keyword evidence="6 10" id="KW-0029">Amino-acid transport</keyword>
<organism evidence="13 14">
    <name type="scientific">Candolleomyces aberdarensis</name>
    <dbReference type="NCBI Taxonomy" id="2316362"/>
    <lineage>
        <taxon>Eukaryota</taxon>
        <taxon>Fungi</taxon>
        <taxon>Dikarya</taxon>
        <taxon>Basidiomycota</taxon>
        <taxon>Agaricomycotina</taxon>
        <taxon>Agaricomycetes</taxon>
        <taxon>Agaricomycetidae</taxon>
        <taxon>Agaricales</taxon>
        <taxon>Agaricineae</taxon>
        <taxon>Psathyrellaceae</taxon>
        <taxon>Candolleomyces</taxon>
    </lineage>
</organism>
<dbReference type="PROSITE" id="PS50850">
    <property type="entry name" value="MFS"/>
    <property type="match status" value="1"/>
</dbReference>
<evidence type="ECO:0000256" key="10">
    <source>
        <dbReference type="RuleBase" id="RU363073"/>
    </source>
</evidence>
<comment type="caution">
    <text evidence="13">The sequence shown here is derived from an EMBL/GenBank/DDBJ whole genome shotgun (WGS) entry which is preliminary data.</text>
</comment>
<comment type="subcellular location">
    <subcellularLocation>
        <location evidence="1 10">Vacuole membrane</location>
        <topology evidence="1 10">Multi-pass membrane protein</topology>
    </subcellularLocation>
</comment>
<evidence type="ECO:0000256" key="5">
    <source>
        <dbReference type="ARBA" id="ARBA00022692"/>
    </source>
</evidence>
<evidence type="ECO:0000256" key="11">
    <source>
        <dbReference type="SAM" id="MobiDB-lite"/>
    </source>
</evidence>
<feature type="transmembrane region" description="Helical" evidence="10">
    <location>
        <begin position="398"/>
        <end position="416"/>
    </location>
</feature>
<dbReference type="PANTHER" id="PTHR23519:SF1">
    <property type="entry name" value="AUTOPHAGY-RELATED PROTEIN 22"/>
    <property type="match status" value="1"/>
</dbReference>
<feature type="transmembrane region" description="Helical" evidence="10">
    <location>
        <begin position="86"/>
        <end position="106"/>
    </location>
</feature>
<keyword evidence="4 10" id="KW-0926">Vacuole</keyword>
<dbReference type="InterPro" id="IPR020846">
    <property type="entry name" value="MFS_dom"/>
</dbReference>
<feature type="compositionally biased region" description="Basic and acidic residues" evidence="11">
    <location>
        <begin position="195"/>
        <end position="209"/>
    </location>
</feature>
<keyword evidence="5 10" id="KW-0812">Transmembrane</keyword>
<dbReference type="GO" id="GO:0022857">
    <property type="term" value="F:transmembrane transporter activity"/>
    <property type="evidence" value="ECO:0007669"/>
    <property type="project" value="InterPro"/>
</dbReference>
<dbReference type="InterPro" id="IPR050495">
    <property type="entry name" value="ATG22/LtaA_families"/>
</dbReference>
<feature type="transmembrane region" description="Helical" evidence="10">
    <location>
        <begin position="253"/>
        <end position="272"/>
    </location>
</feature>
<evidence type="ECO:0000256" key="8">
    <source>
        <dbReference type="ARBA" id="ARBA00023006"/>
    </source>
</evidence>
<keyword evidence="3 10" id="KW-0813">Transport</keyword>
<evidence type="ECO:0000256" key="7">
    <source>
        <dbReference type="ARBA" id="ARBA00022989"/>
    </source>
</evidence>
<keyword evidence="7 10" id="KW-1133">Transmembrane helix</keyword>
<dbReference type="InterPro" id="IPR024671">
    <property type="entry name" value="Atg22-like"/>
</dbReference>
<evidence type="ECO:0000313" key="14">
    <source>
        <dbReference type="Proteomes" id="UP000290288"/>
    </source>
</evidence>
<comment type="similarity">
    <text evidence="2 10">Belongs to the ATG22 family.</text>
</comment>
<dbReference type="Proteomes" id="UP000290288">
    <property type="component" value="Unassembled WGS sequence"/>
</dbReference>
<feature type="domain" description="Major facilitator superfamily (MFS) profile" evidence="12">
    <location>
        <begin position="361"/>
        <end position="572"/>
    </location>
</feature>
<evidence type="ECO:0000256" key="6">
    <source>
        <dbReference type="ARBA" id="ARBA00022970"/>
    </source>
</evidence>
<feature type="region of interest" description="Disordered" evidence="11">
    <location>
        <begin position="307"/>
        <end position="329"/>
    </location>
</feature>
<dbReference type="CDD" id="cd17483">
    <property type="entry name" value="MFS_Atg22_like"/>
    <property type="match status" value="1"/>
</dbReference>
<feature type="transmembrane region" description="Helical" evidence="10">
    <location>
        <begin position="142"/>
        <end position="163"/>
    </location>
</feature>
<dbReference type="STRING" id="2316362.A0A4Q2DWS1"/>
<name>A0A4Q2DWS1_9AGAR</name>
<evidence type="ECO:0000256" key="1">
    <source>
        <dbReference type="ARBA" id="ARBA00004128"/>
    </source>
</evidence>
<keyword evidence="9 10" id="KW-0472">Membrane</keyword>
<gene>
    <name evidence="13" type="ORF">EST38_g2444</name>
</gene>
<dbReference type="InterPro" id="IPR036259">
    <property type="entry name" value="MFS_trans_sf"/>
</dbReference>
<feature type="compositionally biased region" description="Low complexity" evidence="11">
    <location>
        <begin position="210"/>
        <end position="221"/>
    </location>
</feature>
<dbReference type="SUPFAM" id="SSF103473">
    <property type="entry name" value="MFS general substrate transporter"/>
    <property type="match status" value="2"/>
</dbReference>
<dbReference type="PANTHER" id="PTHR23519">
    <property type="entry name" value="AUTOPHAGY-RELATED PROTEIN 22"/>
    <property type="match status" value="1"/>
</dbReference>
<keyword evidence="8 10" id="KW-0072">Autophagy</keyword>
<reference evidence="13 14" key="1">
    <citation type="submission" date="2019-01" db="EMBL/GenBank/DDBJ databases">
        <title>Draft genome sequence of Psathyrella aberdarensis IHI B618.</title>
        <authorList>
            <person name="Buettner E."/>
            <person name="Kellner H."/>
        </authorList>
    </citation>
    <scope>NUCLEOTIDE SEQUENCE [LARGE SCALE GENOMIC DNA]</scope>
    <source>
        <strain evidence="13 14">IHI B618</strain>
    </source>
</reference>
<dbReference type="GO" id="GO:0032974">
    <property type="term" value="P:amino acid transmembrane export from vacuole"/>
    <property type="evidence" value="ECO:0007669"/>
    <property type="project" value="InterPro"/>
</dbReference>
<dbReference type="GO" id="GO:0005774">
    <property type="term" value="C:vacuolar membrane"/>
    <property type="evidence" value="ECO:0007669"/>
    <property type="project" value="UniProtKB-SubCell"/>
</dbReference>
<protein>
    <recommendedName>
        <fullName evidence="10">Autophagy-related protein</fullName>
    </recommendedName>
</protein>
<dbReference type="InterPro" id="IPR044738">
    <property type="entry name" value="Atg22"/>
</dbReference>
<dbReference type="GO" id="GO:0006914">
    <property type="term" value="P:autophagy"/>
    <property type="evidence" value="ECO:0007669"/>
    <property type="project" value="UniProtKB-KW"/>
</dbReference>
<keyword evidence="14" id="KW-1185">Reference proteome</keyword>